<gene>
    <name evidence="2" type="ORF">B0J13DRAFT_623434</name>
</gene>
<comment type="caution">
    <text evidence="2">The sequence shown here is derived from an EMBL/GenBank/DDBJ whole genome shotgun (WGS) entry which is preliminary data.</text>
</comment>
<protein>
    <submittedName>
        <fullName evidence="2">Uncharacterized protein</fullName>
    </submittedName>
</protein>
<dbReference type="Proteomes" id="UP000717696">
    <property type="component" value="Unassembled WGS sequence"/>
</dbReference>
<evidence type="ECO:0000313" key="3">
    <source>
        <dbReference type="Proteomes" id="UP000717696"/>
    </source>
</evidence>
<dbReference type="InterPro" id="IPR036013">
    <property type="entry name" value="Band_7/SPFH_dom_sf"/>
</dbReference>
<dbReference type="SUPFAM" id="SSF117892">
    <property type="entry name" value="Band 7/SPFH domain"/>
    <property type="match status" value="1"/>
</dbReference>
<dbReference type="EMBL" id="JAGMUU010000011">
    <property type="protein sequence ID" value="KAH7142838.1"/>
    <property type="molecule type" value="Genomic_DNA"/>
</dbReference>
<evidence type="ECO:0000256" key="1">
    <source>
        <dbReference type="SAM" id="MobiDB-lite"/>
    </source>
</evidence>
<name>A0A9P9ESS9_9HYPO</name>
<dbReference type="Gene3D" id="3.30.479.30">
    <property type="entry name" value="Band 7 domain"/>
    <property type="match status" value="1"/>
</dbReference>
<dbReference type="AlphaFoldDB" id="A0A9P9ESS9"/>
<proteinExistence type="predicted"/>
<dbReference type="OrthoDB" id="2105077at2759"/>
<feature type="region of interest" description="Disordered" evidence="1">
    <location>
        <begin position="1"/>
        <end position="39"/>
    </location>
</feature>
<evidence type="ECO:0000313" key="2">
    <source>
        <dbReference type="EMBL" id="KAH7142838.1"/>
    </source>
</evidence>
<organism evidence="2 3">
    <name type="scientific">Dactylonectria estremocensis</name>
    <dbReference type="NCBI Taxonomy" id="1079267"/>
    <lineage>
        <taxon>Eukaryota</taxon>
        <taxon>Fungi</taxon>
        <taxon>Dikarya</taxon>
        <taxon>Ascomycota</taxon>
        <taxon>Pezizomycotina</taxon>
        <taxon>Sordariomycetes</taxon>
        <taxon>Hypocreomycetidae</taxon>
        <taxon>Hypocreales</taxon>
        <taxon>Nectriaceae</taxon>
        <taxon>Dactylonectria</taxon>
    </lineage>
</organism>
<keyword evidence="3" id="KW-1185">Reference proteome</keyword>
<reference evidence="2" key="1">
    <citation type="journal article" date="2021" name="Nat. Commun.">
        <title>Genetic determinants of endophytism in the Arabidopsis root mycobiome.</title>
        <authorList>
            <person name="Mesny F."/>
            <person name="Miyauchi S."/>
            <person name="Thiergart T."/>
            <person name="Pickel B."/>
            <person name="Atanasova L."/>
            <person name="Karlsson M."/>
            <person name="Huettel B."/>
            <person name="Barry K.W."/>
            <person name="Haridas S."/>
            <person name="Chen C."/>
            <person name="Bauer D."/>
            <person name="Andreopoulos W."/>
            <person name="Pangilinan J."/>
            <person name="LaButti K."/>
            <person name="Riley R."/>
            <person name="Lipzen A."/>
            <person name="Clum A."/>
            <person name="Drula E."/>
            <person name="Henrissat B."/>
            <person name="Kohler A."/>
            <person name="Grigoriev I.V."/>
            <person name="Martin F.M."/>
            <person name="Hacquard S."/>
        </authorList>
    </citation>
    <scope>NUCLEOTIDE SEQUENCE</scope>
    <source>
        <strain evidence="2">MPI-CAGE-AT-0021</strain>
    </source>
</reference>
<accession>A0A9P9ESS9</accession>
<sequence>MSASIPAFNDGGHRSPKGLDVGQGNGEYQPQHKMAGISPRNEDLQNSYATVAEANADCTRRRSIINANVEQCNVGLVTKFGHFHKIVDPSPVAINPLSERLIQIDVNIQTRLTVAITYQIVSPHIAAFGVHDVRQALTESIQSTLRYVVVSARILQAAIEDSDEVTQSLREIIDHVMPG</sequence>